<feature type="signal peptide" evidence="1">
    <location>
        <begin position="1"/>
        <end position="25"/>
    </location>
</feature>
<protein>
    <submittedName>
        <fullName evidence="2">Lipoprotein</fullName>
    </submittedName>
</protein>
<sequence>MEPFRLRHLFARTLRASLASPLVLAGCGIVDLTDYSAPACEDGLLTVTGLNPAVPTDFVQLRYFHTYFYPTEEPTQRPNARGSSGTACASASQPAACQSALDALTTKNGFLRSCGIDACTNYFLATTRGDDVAAIDTLEGLRSFLGTIDTAQEAALLAFAQGYYLSCNNLERGAVRADADGGFHVITTTGHACGAGSNVTRHILSVSPSGDVREESSKIIERGNPGCAIGRRPQGLRATDGVACAEALGRHFAAAAHLEAASIQAFLRLREELALHGADEALQDAALASALEEVMHTQLSTRLAHRFGATPPRPEVETLPLRSLFEVALDNAVEGCTRETYGALVAHHQALHARDEQVRGAMARIAEDETRHAELSWAIDRWAHARLSESERTALREARRAAVAALRAEVATPPDADLVTEAGMPTPEVAAALLASLEQSLWA</sequence>
<dbReference type="Proteomes" id="UP000011682">
    <property type="component" value="Unassembled WGS sequence"/>
</dbReference>
<feature type="chain" id="PRO_5004555742" evidence="1">
    <location>
        <begin position="26"/>
        <end position="443"/>
    </location>
</feature>
<dbReference type="AlphaFoldDB" id="S9R4B4"/>
<comment type="caution">
    <text evidence="2">The sequence shown here is derived from an EMBL/GenBank/DDBJ whole genome shotgun (WGS) entry which is preliminary data.</text>
</comment>
<name>S9R4B4_CYSF2</name>
<dbReference type="SUPFAM" id="SSF47240">
    <property type="entry name" value="Ferritin-like"/>
    <property type="match status" value="1"/>
</dbReference>
<evidence type="ECO:0000313" key="3">
    <source>
        <dbReference type="Proteomes" id="UP000011682"/>
    </source>
</evidence>
<dbReference type="InterPro" id="IPR009078">
    <property type="entry name" value="Ferritin-like_SF"/>
</dbReference>
<dbReference type="eggNOG" id="COG1633">
    <property type="taxonomic scope" value="Bacteria"/>
</dbReference>
<proteinExistence type="predicted"/>
<keyword evidence="1" id="KW-0732">Signal</keyword>
<gene>
    <name evidence="2" type="ORF">D187_006132</name>
</gene>
<dbReference type="CDD" id="cd00657">
    <property type="entry name" value="Ferritin_like"/>
    <property type="match status" value="1"/>
</dbReference>
<keyword evidence="3" id="KW-1185">Reference proteome</keyword>
<dbReference type="EMBL" id="ANAH02000005">
    <property type="protein sequence ID" value="EPX63723.1"/>
    <property type="molecule type" value="Genomic_DNA"/>
</dbReference>
<dbReference type="OrthoDB" id="5497493at2"/>
<dbReference type="PROSITE" id="PS51257">
    <property type="entry name" value="PROKAR_LIPOPROTEIN"/>
    <property type="match status" value="1"/>
</dbReference>
<evidence type="ECO:0000313" key="2">
    <source>
        <dbReference type="EMBL" id="EPX63723.1"/>
    </source>
</evidence>
<dbReference type="RefSeq" id="WP_002625168.1">
    <property type="nucleotide sequence ID" value="NZ_ANAH02000005.1"/>
</dbReference>
<evidence type="ECO:0000256" key="1">
    <source>
        <dbReference type="SAM" id="SignalP"/>
    </source>
</evidence>
<accession>S9R4B4</accession>
<organism evidence="2 3">
    <name type="scientific">Cystobacter fuscus (strain ATCC 25194 / DSM 2262 / NBRC 100088 / M29)</name>
    <dbReference type="NCBI Taxonomy" id="1242864"/>
    <lineage>
        <taxon>Bacteria</taxon>
        <taxon>Pseudomonadati</taxon>
        <taxon>Myxococcota</taxon>
        <taxon>Myxococcia</taxon>
        <taxon>Myxococcales</taxon>
        <taxon>Cystobacterineae</taxon>
        <taxon>Archangiaceae</taxon>
        <taxon>Cystobacter</taxon>
    </lineage>
</organism>
<keyword evidence="2" id="KW-0449">Lipoprotein</keyword>
<reference evidence="2" key="1">
    <citation type="submission" date="2013-05" db="EMBL/GenBank/DDBJ databases">
        <title>Genome assembly of Cystobacter fuscus DSM 2262.</title>
        <authorList>
            <person name="Sharma G."/>
            <person name="Khatri I."/>
            <person name="Kaur C."/>
            <person name="Mayilraj S."/>
            <person name="Subramanian S."/>
        </authorList>
    </citation>
    <scope>NUCLEOTIDE SEQUENCE [LARGE SCALE GENOMIC DNA]</scope>
    <source>
        <strain evidence="2">DSM 2262</strain>
    </source>
</reference>